<keyword evidence="1" id="KW-0175">Coiled coil</keyword>
<feature type="transmembrane region" description="Helical" evidence="2">
    <location>
        <begin position="301"/>
        <end position="321"/>
    </location>
</feature>
<keyword evidence="2" id="KW-0812">Transmembrane</keyword>
<feature type="coiled-coil region" evidence="1">
    <location>
        <begin position="134"/>
        <end position="168"/>
    </location>
</feature>
<feature type="transmembrane region" description="Helical" evidence="2">
    <location>
        <begin position="276"/>
        <end position="295"/>
    </location>
</feature>
<dbReference type="AlphaFoldDB" id="A0A1V1PG63"/>
<keyword evidence="2" id="KW-0472">Membrane</keyword>
<reference evidence="4" key="1">
    <citation type="submission" date="2012-11" db="EMBL/GenBank/DDBJ databases">
        <authorList>
            <person name="Lucero-Rivera Y.E."/>
            <person name="Tovar-Ramirez D."/>
        </authorList>
    </citation>
    <scope>NUCLEOTIDE SEQUENCE [LARGE SCALE GENOMIC DNA]</scope>
    <source>
        <strain evidence="4">Araruama</strain>
    </source>
</reference>
<dbReference type="Proteomes" id="UP000189670">
    <property type="component" value="Unassembled WGS sequence"/>
</dbReference>
<evidence type="ECO:0000313" key="3">
    <source>
        <dbReference type="EMBL" id="ETR73877.1"/>
    </source>
</evidence>
<feature type="transmembrane region" description="Helical" evidence="2">
    <location>
        <begin position="235"/>
        <end position="256"/>
    </location>
</feature>
<evidence type="ECO:0000256" key="1">
    <source>
        <dbReference type="SAM" id="Coils"/>
    </source>
</evidence>
<organism evidence="3 4">
    <name type="scientific">Candidatus Magnetoglobus multicellularis str. Araruama</name>
    <dbReference type="NCBI Taxonomy" id="890399"/>
    <lineage>
        <taxon>Bacteria</taxon>
        <taxon>Pseudomonadati</taxon>
        <taxon>Thermodesulfobacteriota</taxon>
        <taxon>Desulfobacteria</taxon>
        <taxon>Desulfobacterales</taxon>
        <taxon>Desulfobacteraceae</taxon>
        <taxon>Candidatus Magnetoglobus</taxon>
    </lineage>
</organism>
<keyword evidence="2" id="KW-1133">Transmembrane helix</keyword>
<evidence type="ECO:0000256" key="2">
    <source>
        <dbReference type="SAM" id="Phobius"/>
    </source>
</evidence>
<proteinExistence type="predicted"/>
<protein>
    <submittedName>
        <fullName evidence="3">Hyphotetic protein</fullName>
    </submittedName>
</protein>
<comment type="caution">
    <text evidence="3">The sequence shown here is derived from an EMBL/GenBank/DDBJ whole genome shotgun (WGS) entry which is preliminary data.</text>
</comment>
<gene>
    <name evidence="3" type="ORF">OMM_00628</name>
</gene>
<accession>A0A1V1PG63</accession>
<dbReference type="EMBL" id="ATBP01000034">
    <property type="protein sequence ID" value="ETR73877.1"/>
    <property type="molecule type" value="Genomic_DNA"/>
</dbReference>
<name>A0A1V1PG63_9BACT</name>
<feature type="coiled-coil region" evidence="1">
    <location>
        <begin position="43"/>
        <end position="93"/>
    </location>
</feature>
<sequence length="479" mass="56267">MQLFKYKRRLVFCIILIFIVIPPSIYSSESVKLDDTLITVTHLLELLDAIKNTRNQILDIQKQMQSTAGVGRERDLTQKISKLSRHLKHLETNFHQLATNVHLDSIDSHKKQSFDWKNEIKQLIEPLLREIKQMTSHPREIDQLETEIENLDNQLIVAKNARARLDNIIPHIHNDALLNEIKQIQQNWNNRFREIKTRLNITQQKLKQKHLKKKNLSEHLHELMQLFFRSRGRNLVVAFLFFALTWFLMHQLQVRIHMSRPFQKHPRSVYIRTFDLIYWIATFIFSLVSLLLVLYFCGDWFLLSLFIIIIVGIAWASNHALPRYWKQARIILNLGPVREGELVIYRGIPYQVSRINLASVLTNERLEGGQFQLPLKDLLDMRSRPIAQNECWFPTKINDSVLLPNETIGTVITQTPEFVRIKLLGGQIQTYATDEFLKLSPINLSDGFRIVAKIHFDENHQSRLIDNMIQVLSESVKKK</sequence>
<evidence type="ECO:0000313" key="4">
    <source>
        <dbReference type="Proteomes" id="UP000189670"/>
    </source>
</evidence>